<dbReference type="Pfam" id="PF21307">
    <property type="entry name" value="Glyco_hydro_95_C"/>
    <property type="match status" value="1"/>
</dbReference>
<feature type="domain" description="Glycosyl hydrolase family 95 catalytic" evidence="3">
    <location>
        <begin position="282"/>
        <end position="692"/>
    </location>
</feature>
<evidence type="ECO:0000259" key="3">
    <source>
        <dbReference type="Pfam" id="PF22124"/>
    </source>
</evidence>
<evidence type="ECO:0000313" key="5">
    <source>
        <dbReference type="Proteomes" id="UP001501645"/>
    </source>
</evidence>
<dbReference type="GO" id="GO:0016787">
    <property type="term" value="F:hydrolase activity"/>
    <property type="evidence" value="ECO:0007669"/>
    <property type="project" value="UniProtKB-KW"/>
</dbReference>
<dbReference type="PIRSF" id="PIRSF007663">
    <property type="entry name" value="UCP007663"/>
    <property type="match status" value="1"/>
</dbReference>
<proteinExistence type="predicted"/>
<dbReference type="InterPro" id="IPR008928">
    <property type="entry name" value="6-hairpin_glycosidase_sf"/>
</dbReference>
<gene>
    <name evidence="4" type="ORF">GCM10023351_10710</name>
</gene>
<sequence>MGPPWVGRVLSFVLQDDKLARMGRRRSLRFAGAAAGWLEALPLGNGRLGAMAWGGFPAVIDLNEESVWSGGPLRDEAQRPVGAVEARRLLEEARIAVDAGRVDDATALLQRRQSDYGQAFLPVGRLVIVGGDEAAGVERALDLSTGIHRASSGAVSAETFASAPAHVVVHAVTAADVALSFTSPLAETARCEDADGLVVRLRAPLDVAPGHEPARAAAIWPEGPGETVEAVVVVRARLDGDRMLVVVAIESTYAGPTAPLSSADDAERRARDRVDAALAAGFARLRAEHVAAHGALFDRVELDAGPARPGTTHERMAAARAAGSVAASDPDLVATLFDYGRYLLMSSSRPGGLPANLQGLWNADMRPPWSSNYTLNINTQMNYWAAETTALPETVEPLIRFTEALAERGAVTAAHDFGARGWAAHHNSDAWAFTAGVGCGHGDPSWAYWPWAGAWLVRHLVEHERFGSAPEGFVEATLRPLARGAAAFALDLLVERPDGSLGTLPSTSPENLLRTRDGRETALGVSSTMDLALAAEILDTVCALGPDGDPLVEEARAARARIPPVAARATARGVVEWEGDPDTVDPHHRHVSHLYPLFPGDAADDVFAAAAARSLDRRGLDSTGWSLAWKTALWARLGRADRVGALVELFFRDARGVEGREAGGLYANLLAAHPPFQIDGNLGFTAAVAECLLQSHRGIVELLPCLPPGLDDGAVSGLVARPGIVVSLVWRRRVLVEARLRALPGRGGAARVRHGGADHDLVLSSDEDTVLAAAAP</sequence>
<organism evidence="4 5">
    <name type="scientific">Microbacterium gilvum</name>
    <dbReference type="NCBI Taxonomy" id="1336204"/>
    <lineage>
        <taxon>Bacteria</taxon>
        <taxon>Bacillati</taxon>
        <taxon>Actinomycetota</taxon>
        <taxon>Actinomycetes</taxon>
        <taxon>Micrococcales</taxon>
        <taxon>Microbacteriaceae</taxon>
        <taxon>Microbacterium</taxon>
    </lineage>
</organism>
<dbReference type="InterPro" id="IPR049053">
    <property type="entry name" value="AFCA-like_C"/>
</dbReference>
<dbReference type="SUPFAM" id="SSF48208">
    <property type="entry name" value="Six-hairpin glycosidases"/>
    <property type="match status" value="1"/>
</dbReference>
<dbReference type="InterPro" id="IPR016518">
    <property type="entry name" value="Alpha-L-fucosidase"/>
</dbReference>
<keyword evidence="4" id="KW-0378">Hydrolase</keyword>
<dbReference type="InterPro" id="IPR012341">
    <property type="entry name" value="6hp_glycosidase-like_sf"/>
</dbReference>
<dbReference type="InterPro" id="IPR027414">
    <property type="entry name" value="GH95_N_dom"/>
</dbReference>
<dbReference type="Proteomes" id="UP001501645">
    <property type="component" value="Unassembled WGS sequence"/>
</dbReference>
<protein>
    <submittedName>
        <fullName evidence="4">Glycoside hydrolase N-terminal domain-containing protein</fullName>
    </submittedName>
</protein>
<name>A0ABP8ZXC0_9MICO</name>
<dbReference type="Pfam" id="PF22124">
    <property type="entry name" value="Glyco_hydro_95_cat"/>
    <property type="match status" value="1"/>
</dbReference>
<dbReference type="PANTHER" id="PTHR31084">
    <property type="entry name" value="ALPHA-L-FUCOSIDASE 2"/>
    <property type="match status" value="1"/>
</dbReference>
<dbReference type="EMBL" id="BAABKO010000001">
    <property type="protein sequence ID" value="GAA4768899.1"/>
    <property type="molecule type" value="Genomic_DNA"/>
</dbReference>
<feature type="domain" description="Alpha fucosidase A-like C-terminal" evidence="2">
    <location>
        <begin position="694"/>
        <end position="747"/>
    </location>
</feature>
<evidence type="ECO:0000259" key="1">
    <source>
        <dbReference type="Pfam" id="PF14498"/>
    </source>
</evidence>
<reference evidence="5" key="1">
    <citation type="journal article" date="2019" name="Int. J. Syst. Evol. Microbiol.">
        <title>The Global Catalogue of Microorganisms (GCM) 10K type strain sequencing project: providing services to taxonomists for standard genome sequencing and annotation.</title>
        <authorList>
            <consortium name="The Broad Institute Genomics Platform"/>
            <consortium name="The Broad Institute Genome Sequencing Center for Infectious Disease"/>
            <person name="Wu L."/>
            <person name="Ma J."/>
        </authorList>
    </citation>
    <scope>NUCLEOTIDE SEQUENCE [LARGE SCALE GENOMIC DNA]</scope>
    <source>
        <strain evidence="5">JCM 18537</strain>
    </source>
</reference>
<dbReference type="Gene3D" id="1.50.10.10">
    <property type="match status" value="1"/>
</dbReference>
<evidence type="ECO:0000313" key="4">
    <source>
        <dbReference type="EMBL" id="GAA4768899.1"/>
    </source>
</evidence>
<feature type="domain" description="Glycosyl hydrolase family 95 N-terminal" evidence="1">
    <location>
        <begin position="28"/>
        <end position="254"/>
    </location>
</feature>
<evidence type="ECO:0000259" key="2">
    <source>
        <dbReference type="Pfam" id="PF21307"/>
    </source>
</evidence>
<dbReference type="Pfam" id="PF14498">
    <property type="entry name" value="Glyco_hyd_65N_2"/>
    <property type="match status" value="1"/>
</dbReference>
<accession>A0ABP8ZXC0</accession>
<comment type="caution">
    <text evidence="4">The sequence shown here is derived from an EMBL/GenBank/DDBJ whole genome shotgun (WGS) entry which is preliminary data.</text>
</comment>
<dbReference type="PANTHER" id="PTHR31084:SF0">
    <property type="entry name" value="ALPHA-L-FUCOSIDASE 2"/>
    <property type="match status" value="1"/>
</dbReference>
<keyword evidence="5" id="KW-1185">Reference proteome</keyword>
<dbReference type="InterPro" id="IPR054363">
    <property type="entry name" value="GH95_cat"/>
</dbReference>